<dbReference type="SUPFAM" id="SSF55073">
    <property type="entry name" value="Nucleotide cyclase"/>
    <property type="match status" value="1"/>
</dbReference>
<dbReference type="InterPro" id="IPR001633">
    <property type="entry name" value="EAL_dom"/>
</dbReference>
<dbReference type="SMART" id="SM00052">
    <property type="entry name" value="EAL"/>
    <property type="match status" value="1"/>
</dbReference>
<dbReference type="SMART" id="SM00448">
    <property type="entry name" value="REC"/>
    <property type="match status" value="2"/>
</dbReference>
<dbReference type="InterPro" id="IPR050706">
    <property type="entry name" value="Cyclic-di-GMP_PDE-like"/>
</dbReference>
<dbReference type="PANTHER" id="PTHR33121">
    <property type="entry name" value="CYCLIC DI-GMP PHOSPHODIESTERASE PDEF"/>
    <property type="match status" value="1"/>
</dbReference>
<dbReference type="NCBIfam" id="TIGR00229">
    <property type="entry name" value="sensory_box"/>
    <property type="match status" value="1"/>
</dbReference>
<dbReference type="SMART" id="SM00091">
    <property type="entry name" value="PAS"/>
    <property type="match status" value="1"/>
</dbReference>
<dbReference type="PANTHER" id="PTHR33121:SF70">
    <property type="entry name" value="SIGNALING PROTEIN YKOW"/>
    <property type="match status" value="1"/>
</dbReference>
<keyword evidence="1" id="KW-0597">Phosphoprotein</keyword>
<dbReference type="CDD" id="cd01948">
    <property type="entry name" value="EAL"/>
    <property type="match status" value="1"/>
</dbReference>
<dbReference type="EMBL" id="CP011409">
    <property type="protein sequence ID" value="AKZ64230.1"/>
    <property type="molecule type" value="Genomic_DNA"/>
</dbReference>
<dbReference type="PROSITE" id="PS50112">
    <property type="entry name" value="PAS"/>
    <property type="match status" value="1"/>
</dbReference>
<dbReference type="PROSITE" id="PS50883">
    <property type="entry name" value="EAL"/>
    <property type="match status" value="1"/>
</dbReference>
<dbReference type="Gene3D" id="3.30.70.270">
    <property type="match status" value="1"/>
</dbReference>
<feature type="domain" description="Response regulatory" evidence="2">
    <location>
        <begin position="720"/>
        <end position="835"/>
    </location>
</feature>
<evidence type="ECO:0000313" key="6">
    <source>
        <dbReference type="EMBL" id="AKZ64230.1"/>
    </source>
</evidence>
<dbReference type="SMART" id="SM00267">
    <property type="entry name" value="GGDEF"/>
    <property type="match status" value="1"/>
</dbReference>
<evidence type="ECO:0000259" key="5">
    <source>
        <dbReference type="PROSITE" id="PS50887"/>
    </source>
</evidence>
<name>A0ABM5V400_9BURK</name>
<dbReference type="Proteomes" id="UP000063429">
    <property type="component" value="Chromosome"/>
</dbReference>
<proteinExistence type="predicted"/>
<evidence type="ECO:0000256" key="1">
    <source>
        <dbReference type="PROSITE-ProRule" id="PRU00169"/>
    </source>
</evidence>
<organism evidence="6 7">
    <name type="scientific">Herbaspirillum hiltneri N3</name>
    <dbReference type="NCBI Taxonomy" id="1262470"/>
    <lineage>
        <taxon>Bacteria</taxon>
        <taxon>Pseudomonadati</taxon>
        <taxon>Pseudomonadota</taxon>
        <taxon>Betaproteobacteria</taxon>
        <taxon>Burkholderiales</taxon>
        <taxon>Oxalobacteraceae</taxon>
        <taxon>Herbaspirillum</taxon>
    </lineage>
</organism>
<dbReference type="RefSeq" id="WP_053199556.1">
    <property type="nucleotide sequence ID" value="NZ_CP011409.1"/>
</dbReference>
<evidence type="ECO:0000259" key="3">
    <source>
        <dbReference type="PROSITE" id="PS50112"/>
    </source>
</evidence>
<dbReference type="Gene3D" id="3.20.20.450">
    <property type="entry name" value="EAL domain"/>
    <property type="match status" value="1"/>
</dbReference>
<dbReference type="InterPro" id="IPR000014">
    <property type="entry name" value="PAS"/>
</dbReference>
<feature type="modified residue" description="4-aspartylphosphate" evidence="1">
    <location>
        <position position="769"/>
    </location>
</feature>
<dbReference type="Gene3D" id="3.30.450.20">
    <property type="entry name" value="PAS domain"/>
    <property type="match status" value="1"/>
</dbReference>
<dbReference type="Pfam" id="PF00990">
    <property type="entry name" value="GGDEF"/>
    <property type="match status" value="1"/>
</dbReference>
<dbReference type="PROSITE" id="PS50110">
    <property type="entry name" value="RESPONSE_REGULATORY"/>
    <property type="match status" value="2"/>
</dbReference>
<accession>A0ABM5V400</accession>
<dbReference type="InterPro" id="IPR001789">
    <property type="entry name" value="Sig_transdc_resp-reg_receiver"/>
</dbReference>
<dbReference type="InterPro" id="IPR011006">
    <property type="entry name" value="CheY-like_superfamily"/>
</dbReference>
<dbReference type="Gene3D" id="3.40.50.2300">
    <property type="match status" value="2"/>
</dbReference>
<dbReference type="InterPro" id="IPR029787">
    <property type="entry name" value="Nucleotide_cyclase"/>
</dbReference>
<sequence length="844" mass="94819">MYKAALSEHPSYSEEGLRIIFVEDVVDDAELVQQELRRSGLAPSLLRVDTEADFLAALQTPADVILCDFSLPDFDGLAALKITREQYPHVPFIFVSGTIGEELAIQALRQGAYDYVLKDNIARLPSSVRRALRESHERAIRRRTEEILFAESTLLSAVFDSAGAVGVMLNAEGRILRFNQAGEKATGYASDDIRGLCFWDIFFPPTQAQNEKERYLSADRSSFPLQFQNQWLTKDGQIRTLLCSVSVLENDHFRTVFILSGIDITQWQEAEEKVYRLSHFDQISGLPNRAVLRDRLEQAALRNDPHAGSVVHILVELNGLARLRDALGAQAGVALAIAIAGRLQAWKPPGPTTIAQYADRVFAVLIEHVKREDVDAVVQHLLRTLEAPYSIPGQEEIHLQPKIGIALYPDDTRSAESLFHFSEVALHRAQNSAYEHTQFYTRSFNQEISARHVLANQLRQAIQRDELVLHYQPQVSLKNGKITGFEALVRWRHPERGLLPPAEFIPLAEESETILALGEWVLRAACRQCKQWQDQGLPPVMIAVNLSAMQFNEKNLRVLVGHVLEESRLDAHHLELELTESVSMDDPEKSIAIMVHLRKLGVTLSIDDFGTGYSNLGYLKRFPVGRLKIDKSFVRDLVDDPHDLAICRSVIALAKSLRLEVIAEGVETINQLKLLHAEGCDKIQGYYFSAAMSAEECTSFLARDVSLPLDTIRRLPYARSLLIVDDEVNILSALKRVLGRSGYQIFTASKVADAFDILSRHHIGVILTDQQMPDMPGTELLEKVRYMFPDTVRIMLTGQASLEAVTQAINQGAIYKFLVKPWDNAQLEAVIHEAFEKFEATLRA</sequence>
<keyword evidence="7" id="KW-1185">Reference proteome</keyword>
<dbReference type="CDD" id="cd00130">
    <property type="entry name" value="PAS"/>
    <property type="match status" value="1"/>
</dbReference>
<dbReference type="SUPFAM" id="SSF55785">
    <property type="entry name" value="PYP-like sensor domain (PAS domain)"/>
    <property type="match status" value="1"/>
</dbReference>
<dbReference type="CDD" id="cd00156">
    <property type="entry name" value="REC"/>
    <property type="match status" value="1"/>
</dbReference>
<protein>
    <submittedName>
        <fullName evidence="6">Diguanylate cyclase</fullName>
    </submittedName>
</protein>
<dbReference type="InterPro" id="IPR035965">
    <property type="entry name" value="PAS-like_dom_sf"/>
</dbReference>
<reference evidence="7" key="1">
    <citation type="journal article" date="2015" name="Genome Announc.">
        <title>Complete Genome Sequence of Herbaspirillum hiltneri N3 (DSM 17495), Isolated from Surface-Sterilized Wheat Roots.</title>
        <authorList>
            <person name="Guizelini D."/>
            <person name="Saizaki P.M."/>
            <person name="Coimbra N.A."/>
            <person name="Weiss V.A."/>
            <person name="Faoro H."/>
            <person name="Sfeir M.Z."/>
            <person name="Baura V.A."/>
            <person name="Monteiro R.A."/>
            <person name="Chubatsu L.S."/>
            <person name="Souza E.M."/>
            <person name="Cruz L.M."/>
            <person name="Pedrosa F.O."/>
            <person name="Raittz R.T."/>
            <person name="Marchaukoski J.N."/>
            <person name="Steffens M.B."/>
        </authorList>
    </citation>
    <scope>NUCLEOTIDE SEQUENCE [LARGE SCALE GENOMIC DNA]</scope>
    <source>
        <strain evidence="7">N3</strain>
    </source>
</reference>
<dbReference type="CDD" id="cd17569">
    <property type="entry name" value="REC_HupR-like"/>
    <property type="match status" value="1"/>
</dbReference>
<dbReference type="InterPro" id="IPR000160">
    <property type="entry name" value="GGDEF_dom"/>
</dbReference>
<feature type="domain" description="EAL" evidence="4">
    <location>
        <begin position="451"/>
        <end position="705"/>
    </location>
</feature>
<feature type="modified residue" description="4-aspartylphosphate" evidence="1">
    <location>
        <position position="68"/>
    </location>
</feature>
<dbReference type="Pfam" id="PF00072">
    <property type="entry name" value="Response_reg"/>
    <property type="match status" value="2"/>
</dbReference>
<dbReference type="Pfam" id="PF00563">
    <property type="entry name" value="EAL"/>
    <property type="match status" value="1"/>
</dbReference>
<dbReference type="PROSITE" id="PS50887">
    <property type="entry name" value="GGDEF"/>
    <property type="match status" value="1"/>
</dbReference>
<feature type="domain" description="Response regulatory" evidence="2">
    <location>
        <begin position="18"/>
        <end position="133"/>
    </location>
</feature>
<feature type="domain" description="GGDEF" evidence="5">
    <location>
        <begin position="308"/>
        <end position="442"/>
    </location>
</feature>
<dbReference type="CDD" id="cd01949">
    <property type="entry name" value="GGDEF"/>
    <property type="match status" value="1"/>
</dbReference>
<feature type="domain" description="PAS" evidence="3">
    <location>
        <begin position="151"/>
        <end position="195"/>
    </location>
</feature>
<gene>
    <name evidence="6" type="ORF">F506_17570</name>
</gene>
<evidence type="ECO:0000259" key="2">
    <source>
        <dbReference type="PROSITE" id="PS50110"/>
    </source>
</evidence>
<evidence type="ECO:0000259" key="4">
    <source>
        <dbReference type="PROSITE" id="PS50883"/>
    </source>
</evidence>
<dbReference type="InterPro" id="IPR035919">
    <property type="entry name" value="EAL_sf"/>
</dbReference>
<evidence type="ECO:0000313" key="7">
    <source>
        <dbReference type="Proteomes" id="UP000063429"/>
    </source>
</evidence>
<dbReference type="Pfam" id="PF13426">
    <property type="entry name" value="PAS_9"/>
    <property type="match status" value="1"/>
</dbReference>
<dbReference type="SUPFAM" id="SSF52172">
    <property type="entry name" value="CheY-like"/>
    <property type="match status" value="2"/>
</dbReference>
<dbReference type="InterPro" id="IPR043128">
    <property type="entry name" value="Rev_trsase/Diguanyl_cyclase"/>
</dbReference>
<dbReference type="SUPFAM" id="SSF141868">
    <property type="entry name" value="EAL domain-like"/>
    <property type="match status" value="1"/>
</dbReference>